<feature type="transmembrane region" description="Helical" evidence="2">
    <location>
        <begin position="219"/>
        <end position="243"/>
    </location>
</feature>
<organism evidence="4 5">
    <name type="scientific">Pseudomassariella vexata</name>
    <dbReference type="NCBI Taxonomy" id="1141098"/>
    <lineage>
        <taxon>Eukaryota</taxon>
        <taxon>Fungi</taxon>
        <taxon>Dikarya</taxon>
        <taxon>Ascomycota</taxon>
        <taxon>Pezizomycotina</taxon>
        <taxon>Sordariomycetes</taxon>
        <taxon>Xylariomycetidae</taxon>
        <taxon>Amphisphaeriales</taxon>
        <taxon>Pseudomassariaceae</taxon>
        <taxon>Pseudomassariella</taxon>
    </lineage>
</organism>
<dbReference type="AlphaFoldDB" id="A0A1Y2E6R7"/>
<name>A0A1Y2E6R7_9PEZI</name>
<keyword evidence="2" id="KW-1133">Transmembrane helix</keyword>
<protein>
    <recommendedName>
        <fullName evidence="3">DUF7703 domain-containing protein</fullName>
    </recommendedName>
</protein>
<sequence length="351" mass="40113">MEELQLGSRQPYGTAQLPRRRHRHHHRHGPGLPRPADHRRLSPGRRVVKWCRDGANVAPSRHQAHRALLLEHLRRHFWGTIGFVVNDFELTQSHFVPALLTVCGWTPMVTGQSLVLYSRLHLLYIDSRILRFVLGIIVFNAITMHIPILVVASNSHNPGPFLVPYRIYKRIEVTVFFIQETVISSIYLWKSFGFLSSHHFGSGDKEPVSSASESEVKAIILHLIAVNFFVIALDITIIVLEYFDLYLIQTSYKSFVYSVKLKCEFGILNRLVHFVKRKRRAADESSRITEQLERELETTLARNFGAVVREVRTDGEAQSVLIRGVRGDNSDADMVITRPTGVRKCAEAYGE</sequence>
<feature type="region of interest" description="Disordered" evidence="1">
    <location>
        <begin position="1"/>
        <end position="40"/>
    </location>
</feature>
<evidence type="ECO:0000256" key="1">
    <source>
        <dbReference type="SAM" id="MobiDB-lite"/>
    </source>
</evidence>
<feature type="transmembrane region" description="Helical" evidence="2">
    <location>
        <begin position="95"/>
        <end position="117"/>
    </location>
</feature>
<feature type="transmembrane region" description="Helical" evidence="2">
    <location>
        <begin position="129"/>
        <end position="152"/>
    </location>
</feature>
<keyword evidence="5" id="KW-1185">Reference proteome</keyword>
<dbReference type="EMBL" id="MCFJ01000004">
    <property type="protein sequence ID" value="ORY67258.1"/>
    <property type="molecule type" value="Genomic_DNA"/>
</dbReference>
<dbReference type="PANTHER" id="PTHR37013">
    <property type="entry name" value="INTEGRAL MEMBRANE PROTEIN (AFU_ORTHOLOGUE AFUA_1G05950)-RELATED"/>
    <property type="match status" value="1"/>
</dbReference>
<gene>
    <name evidence="4" type="ORF">BCR38DRAFT_426504</name>
</gene>
<keyword evidence="2" id="KW-0472">Membrane</keyword>
<dbReference type="PANTHER" id="PTHR37013:SF3">
    <property type="entry name" value="INTEGRAL MEMBRANE PROTEIN (AFU_ORTHOLOGUE AFUA_1G05950)"/>
    <property type="match status" value="1"/>
</dbReference>
<dbReference type="RefSeq" id="XP_040717882.1">
    <property type="nucleotide sequence ID" value="XM_040859775.1"/>
</dbReference>
<dbReference type="GeneID" id="63775987"/>
<proteinExistence type="predicted"/>
<evidence type="ECO:0000313" key="5">
    <source>
        <dbReference type="Proteomes" id="UP000193689"/>
    </source>
</evidence>
<feature type="compositionally biased region" description="Basic residues" evidence="1">
    <location>
        <begin position="18"/>
        <end position="29"/>
    </location>
</feature>
<reference evidence="4 5" key="1">
    <citation type="submission" date="2016-07" db="EMBL/GenBank/DDBJ databases">
        <title>Pervasive Adenine N6-methylation of Active Genes in Fungi.</title>
        <authorList>
            <consortium name="DOE Joint Genome Institute"/>
            <person name="Mondo S.J."/>
            <person name="Dannebaum R.O."/>
            <person name="Kuo R.C."/>
            <person name="Labutti K."/>
            <person name="Haridas S."/>
            <person name="Kuo A."/>
            <person name="Salamov A."/>
            <person name="Ahrendt S.R."/>
            <person name="Lipzen A."/>
            <person name="Sullivan W."/>
            <person name="Andreopoulos W.B."/>
            <person name="Clum A."/>
            <person name="Lindquist E."/>
            <person name="Daum C."/>
            <person name="Ramamoorthy G.K."/>
            <person name="Gryganskyi A."/>
            <person name="Culley D."/>
            <person name="Magnuson J.K."/>
            <person name="James T.Y."/>
            <person name="O'Malley M.A."/>
            <person name="Stajich J.E."/>
            <person name="Spatafora J.W."/>
            <person name="Visel A."/>
            <person name="Grigoriev I.V."/>
        </authorList>
    </citation>
    <scope>NUCLEOTIDE SEQUENCE [LARGE SCALE GENOMIC DNA]</scope>
    <source>
        <strain evidence="4 5">CBS 129021</strain>
    </source>
</reference>
<dbReference type="InParanoid" id="A0A1Y2E6R7"/>
<dbReference type="Pfam" id="PF24802">
    <property type="entry name" value="DUF7703"/>
    <property type="match status" value="1"/>
</dbReference>
<evidence type="ECO:0000259" key="3">
    <source>
        <dbReference type="Pfam" id="PF24802"/>
    </source>
</evidence>
<evidence type="ECO:0000313" key="4">
    <source>
        <dbReference type="EMBL" id="ORY67258.1"/>
    </source>
</evidence>
<comment type="caution">
    <text evidence="4">The sequence shown here is derived from an EMBL/GenBank/DDBJ whole genome shotgun (WGS) entry which is preliminary data.</text>
</comment>
<feature type="domain" description="DUF7703" evidence="3">
    <location>
        <begin position="82"/>
        <end position="276"/>
    </location>
</feature>
<dbReference type="OrthoDB" id="405906at2759"/>
<accession>A0A1Y2E6R7</accession>
<dbReference type="InterPro" id="IPR056120">
    <property type="entry name" value="DUF7703"/>
</dbReference>
<keyword evidence="2" id="KW-0812">Transmembrane</keyword>
<evidence type="ECO:0000256" key="2">
    <source>
        <dbReference type="SAM" id="Phobius"/>
    </source>
</evidence>
<dbReference type="Proteomes" id="UP000193689">
    <property type="component" value="Unassembled WGS sequence"/>
</dbReference>